<protein>
    <recommendedName>
        <fullName evidence="3">Holin of 3TMs, for gene-transfer release</fullName>
    </recommendedName>
</protein>
<evidence type="ECO:0000313" key="1">
    <source>
        <dbReference type="EMBL" id="SPF29829.1"/>
    </source>
</evidence>
<accession>A0A2R8AC79</accession>
<reference evidence="1 2" key="1">
    <citation type="submission" date="2018-03" db="EMBL/GenBank/DDBJ databases">
        <authorList>
            <person name="Keele B.F."/>
        </authorList>
    </citation>
    <scope>NUCLEOTIDE SEQUENCE [LARGE SCALE GENOMIC DNA]</scope>
    <source>
        <strain evidence="1 2">CeCT 8812</strain>
    </source>
</reference>
<dbReference type="EMBL" id="OMKW01000003">
    <property type="protein sequence ID" value="SPF29829.1"/>
    <property type="molecule type" value="Genomic_DNA"/>
</dbReference>
<dbReference type="AlphaFoldDB" id="A0A2R8AC79"/>
<dbReference type="InterPro" id="IPR021497">
    <property type="entry name" value="GTA_holin_3TM"/>
</dbReference>
<organism evidence="1 2">
    <name type="scientific">Pontivivens insulae</name>
    <dbReference type="NCBI Taxonomy" id="1639689"/>
    <lineage>
        <taxon>Bacteria</taxon>
        <taxon>Pseudomonadati</taxon>
        <taxon>Pseudomonadota</taxon>
        <taxon>Alphaproteobacteria</taxon>
        <taxon>Rhodobacterales</taxon>
        <taxon>Paracoccaceae</taxon>
        <taxon>Pontivivens</taxon>
    </lineage>
</organism>
<dbReference type="OrthoDB" id="7355053at2"/>
<proteinExistence type="predicted"/>
<evidence type="ECO:0000313" key="2">
    <source>
        <dbReference type="Proteomes" id="UP000244932"/>
    </source>
</evidence>
<gene>
    <name evidence="1" type="ORF">POI8812_02150</name>
</gene>
<dbReference type="RefSeq" id="WP_108782573.1">
    <property type="nucleotide sequence ID" value="NZ_OMKW01000003.1"/>
</dbReference>
<sequence length="173" mass="18364">MGLIGVGSAARGIGTAVAGVAEVFRANSTAEAAHQHAEHVAALAQYQSEFGQSNRTRFDAIVDAINRIPRPAMAFATMGLFGFAMWQPVAFAARMQGLALIPEQLWWLMGAVVGFYFGARELHHRRAAPPSAAAVAQVAASVRAMSQPQAADPPDATGIIEPNAVIAEWRQSR</sequence>
<name>A0A2R8AC79_9RHOB</name>
<keyword evidence="2" id="KW-1185">Reference proteome</keyword>
<evidence type="ECO:0008006" key="3">
    <source>
        <dbReference type="Google" id="ProtNLM"/>
    </source>
</evidence>
<dbReference type="Proteomes" id="UP000244932">
    <property type="component" value="Unassembled WGS sequence"/>
</dbReference>
<dbReference type="Pfam" id="PF11351">
    <property type="entry name" value="GTA_holin_3TM"/>
    <property type="match status" value="1"/>
</dbReference>